<sequence>MNGQLGLILLVTNKRDVTTDFVVLEMRRRGLPFIRLNTEDLPQHELVMEEGDPAGLSLSGPCGEFRLSEITGA</sequence>
<proteinExistence type="predicted"/>
<accession>A0ABW4MA82</accession>
<name>A0ABW4MA82_9SPHN</name>
<dbReference type="Proteomes" id="UP001597215">
    <property type="component" value="Unassembled WGS sequence"/>
</dbReference>
<protein>
    <submittedName>
        <fullName evidence="1">Uncharacterized protein</fullName>
    </submittedName>
</protein>
<comment type="caution">
    <text evidence="1">The sequence shown here is derived from an EMBL/GenBank/DDBJ whole genome shotgun (WGS) entry which is preliminary data.</text>
</comment>
<reference evidence="2" key="1">
    <citation type="journal article" date="2019" name="Int. J. Syst. Evol. Microbiol.">
        <title>The Global Catalogue of Microorganisms (GCM) 10K type strain sequencing project: providing services to taxonomists for standard genome sequencing and annotation.</title>
        <authorList>
            <consortium name="The Broad Institute Genomics Platform"/>
            <consortium name="The Broad Institute Genome Sequencing Center for Infectious Disease"/>
            <person name="Wu L."/>
            <person name="Ma J."/>
        </authorList>
    </citation>
    <scope>NUCLEOTIDE SEQUENCE [LARGE SCALE GENOMIC DNA]</scope>
    <source>
        <strain evidence="2">CGMCC 1.12449</strain>
    </source>
</reference>
<dbReference type="RefSeq" id="WP_381510452.1">
    <property type="nucleotide sequence ID" value="NZ_JBHUEL010000001.1"/>
</dbReference>
<keyword evidence="2" id="KW-1185">Reference proteome</keyword>
<gene>
    <name evidence="1" type="ORF">ACFSAG_00305</name>
</gene>
<dbReference type="EMBL" id="JBHUEL010000001">
    <property type="protein sequence ID" value="MFD1765283.1"/>
    <property type="molecule type" value="Genomic_DNA"/>
</dbReference>
<evidence type="ECO:0000313" key="1">
    <source>
        <dbReference type="EMBL" id="MFD1765283.1"/>
    </source>
</evidence>
<organism evidence="1 2">
    <name type="scientific">Sphingorhabdus buctiana</name>
    <dbReference type="NCBI Taxonomy" id="1508805"/>
    <lineage>
        <taxon>Bacteria</taxon>
        <taxon>Pseudomonadati</taxon>
        <taxon>Pseudomonadota</taxon>
        <taxon>Alphaproteobacteria</taxon>
        <taxon>Sphingomonadales</taxon>
        <taxon>Sphingomonadaceae</taxon>
        <taxon>Sphingorhabdus</taxon>
    </lineage>
</organism>
<evidence type="ECO:0000313" key="2">
    <source>
        <dbReference type="Proteomes" id="UP001597215"/>
    </source>
</evidence>